<dbReference type="AlphaFoldDB" id="A0A9X1HLJ1"/>
<proteinExistence type="predicted"/>
<sequence>MKRNVVGWFEIPVTDMDRAIRFYEEVFSFKIQRNQMGPLDMGWFPWTDGDGPGAAGSLVKHPDFYIPSGEGTLVYFTAHSGDLSNELGRIEKAGGKVIQGKTQISEDIGYMALFIDTEGNRIALHSRA</sequence>
<dbReference type="CDD" id="cd07247">
    <property type="entry name" value="SgaA_N_like"/>
    <property type="match status" value="1"/>
</dbReference>
<evidence type="ECO:0000259" key="1">
    <source>
        <dbReference type="PROSITE" id="PS51819"/>
    </source>
</evidence>
<dbReference type="InterPro" id="IPR037523">
    <property type="entry name" value="VOC_core"/>
</dbReference>
<evidence type="ECO:0000313" key="2">
    <source>
        <dbReference type="EMBL" id="MCA6074454.1"/>
    </source>
</evidence>
<name>A0A9X1HLJ1_9BACT</name>
<comment type="caution">
    <text evidence="2">The sequence shown here is derived from an EMBL/GenBank/DDBJ whole genome shotgun (WGS) entry which is preliminary data.</text>
</comment>
<accession>A0A9X1HLJ1</accession>
<reference evidence="2" key="1">
    <citation type="submission" date="2021-09" db="EMBL/GenBank/DDBJ databases">
        <title>Fulvivirga sp. isolated from coastal sediment.</title>
        <authorList>
            <person name="Yu H."/>
        </authorList>
    </citation>
    <scope>NUCLEOTIDE SEQUENCE</scope>
    <source>
        <strain evidence="2">1062</strain>
    </source>
</reference>
<gene>
    <name evidence="2" type="ORF">LDX50_06215</name>
</gene>
<keyword evidence="3" id="KW-1185">Reference proteome</keyword>
<organism evidence="2 3">
    <name type="scientific">Fulvivirga sedimenti</name>
    <dbReference type="NCBI Taxonomy" id="2879465"/>
    <lineage>
        <taxon>Bacteria</taxon>
        <taxon>Pseudomonadati</taxon>
        <taxon>Bacteroidota</taxon>
        <taxon>Cytophagia</taxon>
        <taxon>Cytophagales</taxon>
        <taxon>Fulvivirgaceae</taxon>
        <taxon>Fulvivirga</taxon>
    </lineage>
</organism>
<dbReference type="Gene3D" id="3.10.180.10">
    <property type="entry name" value="2,3-Dihydroxybiphenyl 1,2-Dioxygenase, domain 1"/>
    <property type="match status" value="1"/>
</dbReference>
<feature type="domain" description="VOC" evidence="1">
    <location>
        <begin position="5"/>
        <end position="127"/>
    </location>
</feature>
<dbReference type="RefSeq" id="WP_225697546.1">
    <property type="nucleotide sequence ID" value="NZ_JAIXNE010000001.1"/>
</dbReference>
<dbReference type="InterPro" id="IPR029068">
    <property type="entry name" value="Glyas_Bleomycin-R_OHBP_Dase"/>
</dbReference>
<evidence type="ECO:0000313" key="3">
    <source>
        <dbReference type="Proteomes" id="UP001139409"/>
    </source>
</evidence>
<dbReference type="InterPro" id="IPR052164">
    <property type="entry name" value="Anthracycline_SecMetBiosynth"/>
</dbReference>
<dbReference type="PANTHER" id="PTHR33993:SF2">
    <property type="entry name" value="VOC DOMAIN-CONTAINING PROTEIN"/>
    <property type="match status" value="1"/>
</dbReference>
<protein>
    <submittedName>
        <fullName evidence="2">VOC family protein</fullName>
    </submittedName>
</protein>
<dbReference type="PROSITE" id="PS51819">
    <property type="entry name" value="VOC"/>
    <property type="match status" value="1"/>
</dbReference>
<dbReference type="EMBL" id="JAIXNE010000001">
    <property type="protein sequence ID" value="MCA6074454.1"/>
    <property type="molecule type" value="Genomic_DNA"/>
</dbReference>
<dbReference type="Proteomes" id="UP001139409">
    <property type="component" value="Unassembled WGS sequence"/>
</dbReference>
<dbReference type="PANTHER" id="PTHR33993">
    <property type="entry name" value="GLYOXALASE-RELATED"/>
    <property type="match status" value="1"/>
</dbReference>
<dbReference type="SUPFAM" id="SSF54593">
    <property type="entry name" value="Glyoxalase/Bleomycin resistance protein/Dihydroxybiphenyl dioxygenase"/>
    <property type="match status" value="1"/>
</dbReference>
<dbReference type="InterPro" id="IPR004360">
    <property type="entry name" value="Glyas_Fos-R_dOase_dom"/>
</dbReference>
<dbReference type="Pfam" id="PF00903">
    <property type="entry name" value="Glyoxalase"/>
    <property type="match status" value="1"/>
</dbReference>